<sequence>MATVNLMRVKEWSRVKLIGKPSLTGRGLWVALRPLPRLVHIYYDSNLRGVLRFPKDPRFLLLVPSEDASSNLGHEKESANGSESISLLVLTSDGGLWFIPQITPQESGNRPAKKAKQTPNEVMEKWDIFEECDIYKDAEFYPYDEHVCGRSESASGDPSKIQPSSKVLKLKASGNEYRKLHAEDVQSMNFIGRFVDACVASIGPNNLIVVASSTRSPIVLSKTNPSVFDFTSANASRLSSIEGCPSCLLFATIREGRQSLQTDCFQFSPHFFNAVTRNFGGARPKHLLFQGNTAGEVHVFPVDSLNHISSPLLLFDLQESISGLIAFALNDVSDVLLAITYHGLMVSIIASQSKSASPFSTSMTEPTVRKLLKIEVGECFSVQSRRVKAPVLSITSCQPGQLCIHSASGIYIINMLDNICMEQTSDSTLPVLPAKIPMGMTFKNSPICKAVPFFDVVIAATEGDAEIPQMGSRFFVVLTSRGKLVELQVPENIMKASPECFILEDNVNSWKPNLKNRTGDVMFLIDEIAAVDTCAKALEAMKTSIDNALSELAISLKLSYGITKDKHQSLLLSPYQPFNLPFITISVEVKPLTTSVDSQRFQFRPTKSSGHNISDWRLNFKVTLTNIGPYPLSPYWILLFDLHFLDETSRNPMFFSRNINDGCGLLPHDSSVVDFEISCMKDTAYLLELDCFLCHIHEHHDELLHTSVFLHMKTSEEDKRKCEYLIAKHLQLPTAMTSFNSSPSSKAVCLFLSSYRVDILSLLNTPRKVYTFDSLCLQSHQEQVGGQKDGLGSFFGKFQLNFFKFGDSVPRSVPDSERWWMDIGLGGIMKNCAVSKDGKELLGADVHGKAISLTLNNKQLGWEHGFLTEVQMSAPCAVMGYIVREAVLGRLKQQLRRWSRLEADRNGTIKDIERVLNMLVTIEAAADLLKKDTEKTLHTWTAGHIEHSDLPEHMYSIRERIMDIYNKYREHDASSPFWGLISHMYSNNPL</sequence>
<keyword evidence="2" id="KW-1185">Reference proteome</keyword>
<evidence type="ECO:0000313" key="2">
    <source>
        <dbReference type="Proteomes" id="UP000825935"/>
    </source>
</evidence>
<protein>
    <submittedName>
        <fullName evidence="1">Uncharacterized protein</fullName>
    </submittedName>
</protein>
<proteinExistence type="predicted"/>
<comment type="caution">
    <text evidence="1">The sequence shown here is derived from an EMBL/GenBank/DDBJ whole genome shotgun (WGS) entry which is preliminary data.</text>
</comment>
<gene>
    <name evidence="1" type="ORF">KP509_04G099000</name>
</gene>
<reference evidence="1" key="1">
    <citation type="submission" date="2021-08" db="EMBL/GenBank/DDBJ databases">
        <title>WGS assembly of Ceratopteris richardii.</title>
        <authorList>
            <person name="Marchant D.B."/>
            <person name="Chen G."/>
            <person name="Jenkins J."/>
            <person name="Shu S."/>
            <person name="Leebens-Mack J."/>
            <person name="Grimwood J."/>
            <person name="Schmutz J."/>
            <person name="Soltis P."/>
            <person name="Soltis D."/>
            <person name="Chen Z.-H."/>
        </authorList>
    </citation>
    <scope>NUCLEOTIDE SEQUENCE</scope>
    <source>
        <strain evidence="1">Whitten #5841</strain>
        <tissue evidence="1">Leaf</tissue>
    </source>
</reference>
<evidence type="ECO:0000313" key="1">
    <source>
        <dbReference type="EMBL" id="KAH7440264.1"/>
    </source>
</evidence>
<name>A0A8T2V381_CERRI</name>
<dbReference type="AlphaFoldDB" id="A0A8T2V381"/>
<dbReference type="OMA" id="YLCHVHD"/>
<dbReference type="Proteomes" id="UP000825935">
    <property type="component" value="Chromosome 4"/>
</dbReference>
<organism evidence="1 2">
    <name type="scientific">Ceratopteris richardii</name>
    <name type="common">Triangle waterfern</name>
    <dbReference type="NCBI Taxonomy" id="49495"/>
    <lineage>
        <taxon>Eukaryota</taxon>
        <taxon>Viridiplantae</taxon>
        <taxon>Streptophyta</taxon>
        <taxon>Embryophyta</taxon>
        <taxon>Tracheophyta</taxon>
        <taxon>Polypodiopsida</taxon>
        <taxon>Polypodiidae</taxon>
        <taxon>Polypodiales</taxon>
        <taxon>Pteridineae</taxon>
        <taxon>Pteridaceae</taxon>
        <taxon>Parkerioideae</taxon>
        <taxon>Ceratopteris</taxon>
    </lineage>
</organism>
<dbReference type="OrthoDB" id="1928124at2759"/>
<dbReference type="EMBL" id="CM035409">
    <property type="protein sequence ID" value="KAH7440264.1"/>
    <property type="molecule type" value="Genomic_DNA"/>
</dbReference>
<accession>A0A8T2V381</accession>